<keyword evidence="5" id="KW-0051">Antiviral defense</keyword>
<gene>
    <name evidence="8" type="ORF">HBF25_20100</name>
</gene>
<evidence type="ECO:0000259" key="7">
    <source>
        <dbReference type="PROSITE" id="PS51643"/>
    </source>
</evidence>
<feature type="domain" description="HD Cas3-type" evidence="7">
    <location>
        <begin position="12"/>
        <end position="178"/>
    </location>
</feature>
<accession>A0A7X5UDV0</accession>
<protein>
    <submittedName>
        <fullName evidence="8">CRISPR-associated endonuclease Cas3</fullName>
    </submittedName>
</protein>
<dbReference type="Pfam" id="PF00270">
    <property type="entry name" value="DEAD"/>
    <property type="match status" value="1"/>
</dbReference>
<dbReference type="GO" id="GO:0005524">
    <property type="term" value="F:ATP binding"/>
    <property type="evidence" value="ECO:0007669"/>
    <property type="project" value="UniProtKB-KW"/>
</dbReference>
<dbReference type="AlphaFoldDB" id="A0A7X5UDV0"/>
<comment type="caution">
    <text evidence="8">The sequence shown here is derived from an EMBL/GenBank/DDBJ whole genome shotgun (WGS) entry which is preliminary data.</text>
</comment>
<dbReference type="Gene3D" id="3.40.50.300">
    <property type="entry name" value="P-loop containing nucleotide triphosphate hydrolases"/>
    <property type="match status" value="2"/>
</dbReference>
<keyword evidence="1" id="KW-0547">Nucleotide-binding</keyword>
<keyword evidence="8" id="KW-0255">Endonuclease</keyword>
<keyword evidence="2" id="KW-0378">Hydrolase</keyword>
<dbReference type="EMBL" id="JAARLZ010000014">
    <property type="protein sequence ID" value="NII08695.1"/>
    <property type="molecule type" value="Genomic_DNA"/>
</dbReference>
<dbReference type="CDD" id="cd17930">
    <property type="entry name" value="DEXHc_cas3"/>
    <property type="match status" value="1"/>
</dbReference>
<proteinExistence type="predicted"/>
<dbReference type="InterPro" id="IPR006483">
    <property type="entry name" value="CRISPR-assoc_Cas3_HD"/>
</dbReference>
<evidence type="ECO:0000256" key="4">
    <source>
        <dbReference type="ARBA" id="ARBA00022840"/>
    </source>
</evidence>
<dbReference type="NCBIfam" id="TIGR01596">
    <property type="entry name" value="cas3_HD"/>
    <property type="match status" value="1"/>
</dbReference>
<keyword evidence="8" id="KW-0540">Nuclease</keyword>
<dbReference type="Pfam" id="PF22590">
    <property type="entry name" value="Cas3-like_C_2"/>
    <property type="match status" value="1"/>
</dbReference>
<organism evidence="8 9">
    <name type="scientific">Luteibacter anthropi</name>
    <dbReference type="NCBI Taxonomy" id="564369"/>
    <lineage>
        <taxon>Bacteria</taxon>
        <taxon>Pseudomonadati</taxon>
        <taxon>Pseudomonadota</taxon>
        <taxon>Gammaproteobacteria</taxon>
        <taxon>Lysobacterales</taxon>
        <taxon>Rhodanobacteraceae</taxon>
        <taxon>Luteibacter</taxon>
    </lineage>
</organism>
<dbReference type="SMART" id="SM00487">
    <property type="entry name" value="DEXDc"/>
    <property type="match status" value="1"/>
</dbReference>
<dbReference type="Pfam" id="PF01966">
    <property type="entry name" value="HD"/>
    <property type="match status" value="1"/>
</dbReference>
<dbReference type="Proteomes" id="UP000490980">
    <property type="component" value="Unassembled WGS sequence"/>
</dbReference>
<evidence type="ECO:0000256" key="2">
    <source>
        <dbReference type="ARBA" id="ARBA00022801"/>
    </source>
</evidence>
<dbReference type="RefSeq" id="WP_166952002.1">
    <property type="nucleotide sequence ID" value="NZ_JAARLZ010000014.1"/>
</dbReference>
<name>A0A7X5UDV0_9GAMM</name>
<dbReference type="GO" id="GO:0003676">
    <property type="term" value="F:nucleic acid binding"/>
    <property type="evidence" value="ECO:0007669"/>
    <property type="project" value="InterPro"/>
</dbReference>
<dbReference type="InterPro" id="IPR006674">
    <property type="entry name" value="HD_domain"/>
</dbReference>
<keyword evidence="9" id="KW-1185">Reference proteome</keyword>
<dbReference type="InterPro" id="IPR027417">
    <property type="entry name" value="P-loop_NTPase"/>
</dbReference>
<dbReference type="CDD" id="cd09641">
    <property type="entry name" value="Cas3''_I"/>
    <property type="match status" value="1"/>
</dbReference>
<dbReference type="GO" id="GO:0004386">
    <property type="term" value="F:helicase activity"/>
    <property type="evidence" value="ECO:0007669"/>
    <property type="project" value="UniProtKB-KW"/>
</dbReference>
<dbReference type="InterPro" id="IPR054712">
    <property type="entry name" value="Cas3-like_dom"/>
</dbReference>
<dbReference type="GO" id="GO:0051607">
    <property type="term" value="P:defense response to virus"/>
    <property type="evidence" value="ECO:0007669"/>
    <property type="project" value="UniProtKB-KW"/>
</dbReference>
<dbReference type="GO" id="GO:0004519">
    <property type="term" value="F:endonuclease activity"/>
    <property type="evidence" value="ECO:0007669"/>
    <property type="project" value="UniProtKB-KW"/>
</dbReference>
<evidence type="ECO:0000256" key="1">
    <source>
        <dbReference type="ARBA" id="ARBA00022741"/>
    </source>
</evidence>
<evidence type="ECO:0000313" key="8">
    <source>
        <dbReference type="EMBL" id="NII08695.1"/>
    </source>
</evidence>
<keyword evidence="4" id="KW-0067">ATP-binding</keyword>
<evidence type="ECO:0000256" key="5">
    <source>
        <dbReference type="ARBA" id="ARBA00023118"/>
    </source>
</evidence>
<reference evidence="8 9" key="1">
    <citation type="submission" date="2020-03" db="EMBL/GenBank/DDBJ databases">
        <authorList>
            <person name="Lai Q."/>
        </authorList>
    </citation>
    <scope>NUCLEOTIDE SEQUENCE [LARGE SCALE GENOMIC DNA]</scope>
    <source>
        <strain evidence="8 9">CCUG 25036</strain>
    </source>
</reference>
<dbReference type="PROSITE" id="PS51643">
    <property type="entry name" value="HD_CAS3"/>
    <property type="match status" value="1"/>
</dbReference>
<keyword evidence="3" id="KW-0347">Helicase</keyword>
<evidence type="ECO:0000256" key="3">
    <source>
        <dbReference type="ARBA" id="ARBA00022806"/>
    </source>
</evidence>
<sequence>MEFYAHSTSRTDRSDWQLLRVHHRNVGDLAGDFGAAFGARELARVQGLLHDLGKYCERFQRDRLSGQGPSLDHSTRGAQIVVERYKTGGVMLAYGIAGHHAGLANGQLGEGRRALFDRLSKDSLAELPPLLPDWEGEVDLPEKLGLPEGFRVDKSCAMFQLTLLTRMLFSCLVDADFIDTDNFYRSIEGKPPRPSHGRPSLVALRDQLNAHLAGLNTEGTINHQRKHILDHVRSGASQSPGLFSLTVPTGGGKTLASMAFALDHAIAHGLERIIYVIPYTSIVEQNASVFEEAFGDLGKDAVVQHHSAFFDDPSEKLESIEKRKLATENWDAPVIVTTAVQFFESLFADRPSKCRKLHNIAGSVVILDEAQTMPLELLKPCVTLLKELAHNYRVSPVICTATQPALDEDKGFEDGFTGVRELAPSPEALYETFRRVTVKHIGDVDDDELESHLRRREQVLCIVNNRLHARQLFESIADEPGACHLTTLMCAKHRSEVLSDIRQRLKDKKPCRLIATSLIEAGVDVDFPTVLRAEAGLDSIAQAAGRCNREGLQKAEDSEVLVFRTLASEHKPPQSFRPLVEAFNLVRPKHKKDLLGPQAITSYFQEVYWRKGARLDQKSILKLVQDSGPESMPLETLATYFKMMPENMRQIIIPFDVNGQVDPGITSIFNDLSKDISNGPGAARKLQPFVVQVPQQAYDLLWQFGAIEVVSPKYGEQFVKLSKSKLYDRHSGLHWDNPQFVEAERTIW</sequence>
<dbReference type="SUPFAM" id="SSF109604">
    <property type="entry name" value="HD-domain/PDEase-like"/>
    <property type="match status" value="1"/>
</dbReference>
<dbReference type="PROSITE" id="PS51192">
    <property type="entry name" value="HELICASE_ATP_BIND_1"/>
    <property type="match status" value="1"/>
</dbReference>
<evidence type="ECO:0000313" key="9">
    <source>
        <dbReference type="Proteomes" id="UP000490980"/>
    </source>
</evidence>
<dbReference type="GO" id="GO:0016787">
    <property type="term" value="F:hydrolase activity"/>
    <property type="evidence" value="ECO:0007669"/>
    <property type="project" value="UniProtKB-KW"/>
</dbReference>
<dbReference type="InterPro" id="IPR014001">
    <property type="entry name" value="Helicase_ATP-bd"/>
</dbReference>
<feature type="domain" description="Helicase ATP-binding" evidence="6">
    <location>
        <begin position="234"/>
        <end position="421"/>
    </location>
</feature>
<dbReference type="SUPFAM" id="SSF52540">
    <property type="entry name" value="P-loop containing nucleoside triphosphate hydrolases"/>
    <property type="match status" value="1"/>
</dbReference>
<evidence type="ECO:0000259" key="6">
    <source>
        <dbReference type="PROSITE" id="PS51192"/>
    </source>
</evidence>
<dbReference type="InterPro" id="IPR011545">
    <property type="entry name" value="DEAD/DEAH_box_helicase_dom"/>
</dbReference>